<feature type="domain" description="BD-FAE-like" evidence="2">
    <location>
        <begin position="63"/>
        <end position="288"/>
    </location>
</feature>
<evidence type="ECO:0000313" key="4">
    <source>
        <dbReference type="Proteomes" id="UP001369736"/>
    </source>
</evidence>
<dbReference type="InterPro" id="IPR049492">
    <property type="entry name" value="BD-FAE-like_dom"/>
</dbReference>
<keyword evidence="4" id="KW-1185">Reference proteome</keyword>
<dbReference type="PANTHER" id="PTHR48081:SF13">
    <property type="entry name" value="ALPHA_BETA HYDROLASE"/>
    <property type="match status" value="1"/>
</dbReference>
<organism evidence="3 4">
    <name type="scientific">Actinomycetospora flava</name>
    <dbReference type="NCBI Taxonomy" id="3129232"/>
    <lineage>
        <taxon>Bacteria</taxon>
        <taxon>Bacillati</taxon>
        <taxon>Actinomycetota</taxon>
        <taxon>Actinomycetes</taxon>
        <taxon>Pseudonocardiales</taxon>
        <taxon>Pseudonocardiaceae</taxon>
        <taxon>Actinomycetospora</taxon>
    </lineage>
</organism>
<dbReference type="GO" id="GO:0016787">
    <property type="term" value="F:hydrolase activity"/>
    <property type="evidence" value="ECO:0007669"/>
    <property type="project" value="UniProtKB-KW"/>
</dbReference>
<dbReference type="InterPro" id="IPR029058">
    <property type="entry name" value="AB_hydrolase_fold"/>
</dbReference>
<sequence>MRIRSAVLAAVVGVLALAGVLHGAAGPPSIRPLEPRPAGVRAEAEVRKDVPYASASPVQTLHLSLPHRYGVAVPLVVVVHGGGWFEGDKGDVLGIVQSLNAAGYATAAVGYRLSGEAPFPAAVVDVATAVRWVRAHASTYGVDASRIALMGLSAGGHLASMVAVTGGETDVLGDDAAPFASGVADDVARRSAAVQAVVSWYGPSDFAAMDAQAAVSACRGEPDVHGGADSPESRWLGVPVATHPERAAAAAPATYLDGAGDLPPFHLAHGDRDCTVPRAQSDGLAAALRDAGASVSLTVLPDGEHATDAFTEEQIGPSIDFLDGVLGAAP</sequence>
<dbReference type="RefSeq" id="WP_337705648.1">
    <property type="nucleotide sequence ID" value="NZ_JBBEGM010000011.1"/>
</dbReference>
<gene>
    <name evidence="3" type="ORF">WCD58_24215</name>
</gene>
<evidence type="ECO:0000256" key="1">
    <source>
        <dbReference type="ARBA" id="ARBA00022801"/>
    </source>
</evidence>
<dbReference type="InterPro" id="IPR050300">
    <property type="entry name" value="GDXG_lipolytic_enzyme"/>
</dbReference>
<evidence type="ECO:0000259" key="2">
    <source>
        <dbReference type="Pfam" id="PF20434"/>
    </source>
</evidence>
<dbReference type="SUPFAM" id="SSF53474">
    <property type="entry name" value="alpha/beta-Hydrolases"/>
    <property type="match status" value="1"/>
</dbReference>
<accession>A0ABU8MBK7</accession>
<evidence type="ECO:0000313" key="3">
    <source>
        <dbReference type="EMBL" id="MEJ2864284.1"/>
    </source>
</evidence>
<dbReference type="EMBL" id="JBBEGM010000011">
    <property type="protein sequence ID" value="MEJ2864284.1"/>
    <property type="molecule type" value="Genomic_DNA"/>
</dbReference>
<dbReference type="Gene3D" id="3.40.50.1820">
    <property type="entry name" value="alpha/beta hydrolase"/>
    <property type="match status" value="1"/>
</dbReference>
<keyword evidence="1 3" id="KW-0378">Hydrolase</keyword>
<protein>
    <submittedName>
        <fullName evidence="3">Alpha/beta hydrolase</fullName>
    </submittedName>
</protein>
<dbReference type="Pfam" id="PF20434">
    <property type="entry name" value="BD-FAE"/>
    <property type="match status" value="1"/>
</dbReference>
<reference evidence="3 4" key="1">
    <citation type="submission" date="2024-03" db="EMBL/GenBank/DDBJ databases">
        <title>Actinomycetospora sp. OC33-EN07, a novel actinomycete isolated from wild orchid (Aerides multiflora).</title>
        <authorList>
            <person name="Suriyachadkun C."/>
        </authorList>
    </citation>
    <scope>NUCLEOTIDE SEQUENCE [LARGE SCALE GENOMIC DNA]</scope>
    <source>
        <strain evidence="3 4">OC33-EN07</strain>
    </source>
</reference>
<dbReference type="PANTHER" id="PTHR48081">
    <property type="entry name" value="AB HYDROLASE SUPERFAMILY PROTEIN C4A8.06C"/>
    <property type="match status" value="1"/>
</dbReference>
<name>A0ABU8MBK7_9PSEU</name>
<proteinExistence type="predicted"/>
<dbReference type="Proteomes" id="UP001369736">
    <property type="component" value="Unassembled WGS sequence"/>
</dbReference>
<comment type="caution">
    <text evidence="3">The sequence shown here is derived from an EMBL/GenBank/DDBJ whole genome shotgun (WGS) entry which is preliminary data.</text>
</comment>